<keyword evidence="1" id="KW-0805">Transcription regulation</keyword>
<evidence type="ECO:0000256" key="2">
    <source>
        <dbReference type="ARBA" id="ARBA00023125"/>
    </source>
</evidence>
<evidence type="ECO:0000256" key="5">
    <source>
        <dbReference type="ARBA" id="ARBA00023242"/>
    </source>
</evidence>
<dbReference type="EMBL" id="JAHRIO010020312">
    <property type="protein sequence ID" value="MEQ2164433.1"/>
    <property type="molecule type" value="Genomic_DNA"/>
</dbReference>
<name>A0ABV0MZ82_9TELE</name>
<organism evidence="6 7">
    <name type="scientific">Goodea atripinnis</name>
    <dbReference type="NCBI Taxonomy" id="208336"/>
    <lineage>
        <taxon>Eukaryota</taxon>
        <taxon>Metazoa</taxon>
        <taxon>Chordata</taxon>
        <taxon>Craniata</taxon>
        <taxon>Vertebrata</taxon>
        <taxon>Euteleostomi</taxon>
        <taxon>Actinopterygii</taxon>
        <taxon>Neopterygii</taxon>
        <taxon>Teleostei</taxon>
        <taxon>Neoteleostei</taxon>
        <taxon>Acanthomorphata</taxon>
        <taxon>Ovalentaria</taxon>
        <taxon>Atherinomorphae</taxon>
        <taxon>Cyprinodontiformes</taxon>
        <taxon>Goodeidae</taxon>
        <taxon>Goodea</taxon>
    </lineage>
</organism>
<evidence type="ECO:0000313" key="7">
    <source>
        <dbReference type="Proteomes" id="UP001476798"/>
    </source>
</evidence>
<proteinExistence type="predicted"/>
<reference evidence="6 7" key="1">
    <citation type="submission" date="2021-06" db="EMBL/GenBank/DDBJ databases">
        <authorList>
            <person name="Palmer J.M."/>
        </authorList>
    </citation>
    <scope>NUCLEOTIDE SEQUENCE [LARGE SCALE GENOMIC DNA]</scope>
    <source>
        <strain evidence="6 7">GA_2019</strain>
        <tissue evidence="6">Muscle</tissue>
    </source>
</reference>
<keyword evidence="5" id="KW-0539">Nucleus</keyword>
<keyword evidence="7" id="KW-1185">Reference proteome</keyword>
<dbReference type="InterPro" id="IPR035500">
    <property type="entry name" value="NHR-like_dom_sf"/>
</dbReference>
<sequence length="116" mass="12640">MSPKSGLNLNSQMVFLNILESIEPEVVNAGHDCGQPDSAAGLLTSLNELGERQLVKVVKWAKGLPGVMHHRFPNTAATMLHPGPIYPVDTIINHHDYPAEVLHMLQTVGETLVVIQ</sequence>
<dbReference type="Gene3D" id="1.10.565.10">
    <property type="entry name" value="Retinoid X Receptor"/>
    <property type="match status" value="1"/>
</dbReference>
<evidence type="ECO:0008006" key="8">
    <source>
        <dbReference type="Google" id="ProtNLM"/>
    </source>
</evidence>
<evidence type="ECO:0000313" key="6">
    <source>
        <dbReference type="EMBL" id="MEQ2164433.1"/>
    </source>
</evidence>
<gene>
    <name evidence="6" type="ORF">GOODEAATRI_006639</name>
</gene>
<evidence type="ECO:0000256" key="4">
    <source>
        <dbReference type="ARBA" id="ARBA00023170"/>
    </source>
</evidence>
<evidence type="ECO:0000256" key="3">
    <source>
        <dbReference type="ARBA" id="ARBA00023163"/>
    </source>
</evidence>
<dbReference type="InterPro" id="IPR050200">
    <property type="entry name" value="Nuclear_hormone_rcpt_NR3"/>
</dbReference>
<keyword evidence="4" id="KW-0675">Receptor</keyword>
<evidence type="ECO:0000256" key="1">
    <source>
        <dbReference type="ARBA" id="ARBA00023015"/>
    </source>
</evidence>
<keyword evidence="3" id="KW-0804">Transcription</keyword>
<dbReference type="SUPFAM" id="SSF48508">
    <property type="entry name" value="Nuclear receptor ligand-binding domain"/>
    <property type="match status" value="1"/>
</dbReference>
<keyword evidence="2" id="KW-0238">DNA-binding</keyword>
<dbReference type="PANTHER" id="PTHR48092">
    <property type="entry name" value="KNIRPS-RELATED PROTEIN-RELATED"/>
    <property type="match status" value="1"/>
</dbReference>
<accession>A0ABV0MZ82</accession>
<protein>
    <recommendedName>
        <fullName evidence="8">Androgen receptor</fullName>
    </recommendedName>
</protein>
<dbReference type="Proteomes" id="UP001476798">
    <property type="component" value="Unassembled WGS sequence"/>
</dbReference>
<comment type="caution">
    <text evidence="6">The sequence shown here is derived from an EMBL/GenBank/DDBJ whole genome shotgun (WGS) entry which is preliminary data.</text>
</comment>